<protein>
    <submittedName>
        <fullName evidence="2">FkbM family methyltransferase</fullName>
    </submittedName>
</protein>
<dbReference type="PANTHER" id="PTHR36973:SF4">
    <property type="entry name" value="NODULATION PROTEIN"/>
    <property type="match status" value="1"/>
</dbReference>
<keyword evidence="2" id="KW-0489">Methyltransferase</keyword>
<dbReference type="GO" id="GO:0008171">
    <property type="term" value="F:O-methyltransferase activity"/>
    <property type="evidence" value="ECO:0007669"/>
    <property type="project" value="TreeGrafter"/>
</dbReference>
<dbReference type="SUPFAM" id="SSF53335">
    <property type="entry name" value="S-adenosyl-L-methionine-dependent methyltransferases"/>
    <property type="match status" value="1"/>
</dbReference>
<reference evidence="2 3" key="1">
    <citation type="submission" date="2020-11" db="EMBL/GenBank/DDBJ databases">
        <title>Pedobacter endophytica, an endophytic bacteria isolated form Carex pumila.</title>
        <authorList>
            <person name="Peng Y."/>
            <person name="Jiang L."/>
            <person name="Lee J."/>
        </authorList>
    </citation>
    <scope>NUCLEOTIDE SEQUENCE [LARGE SCALE GENOMIC DNA]</scope>
    <source>
        <strain evidence="2 3">JBR3-12</strain>
    </source>
</reference>
<dbReference type="Pfam" id="PF05050">
    <property type="entry name" value="Methyltransf_21"/>
    <property type="match status" value="1"/>
</dbReference>
<dbReference type="Gene3D" id="3.40.50.150">
    <property type="entry name" value="Vaccinia Virus protein VP39"/>
    <property type="match status" value="1"/>
</dbReference>
<accession>A0A7U3SP55</accession>
<gene>
    <name evidence="2" type="ORF">IZT61_14265</name>
</gene>
<keyword evidence="3" id="KW-1185">Reference proteome</keyword>
<dbReference type="EMBL" id="CP064939">
    <property type="protein sequence ID" value="QPH38253.1"/>
    <property type="molecule type" value="Genomic_DNA"/>
</dbReference>
<proteinExistence type="predicted"/>
<dbReference type="PANTHER" id="PTHR36973">
    <property type="entry name" value="SLL1456 PROTEIN-RELATED"/>
    <property type="match status" value="1"/>
</dbReference>
<dbReference type="AlphaFoldDB" id="A0A7U3SP55"/>
<name>A0A7U3SP55_9SPHI</name>
<dbReference type="InterPro" id="IPR006342">
    <property type="entry name" value="FkbM_mtfrase"/>
</dbReference>
<organism evidence="2 3">
    <name type="scientific">Pedobacter endophyticus</name>
    <dbReference type="NCBI Taxonomy" id="2789740"/>
    <lineage>
        <taxon>Bacteria</taxon>
        <taxon>Pseudomonadati</taxon>
        <taxon>Bacteroidota</taxon>
        <taxon>Sphingobacteriia</taxon>
        <taxon>Sphingobacteriales</taxon>
        <taxon>Sphingobacteriaceae</taxon>
        <taxon>Pedobacter</taxon>
    </lineage>
</organism>
<dbReference type="RefSeq" id="WP_196097605.1">
    <property type="nucleotide sequence ID" value="NZ_CP064939.1"/>
</dbReference>
<evidence type="ECO:0000313" key="3">
    <source>
        <dbReference type="Proteomes" id="UP000594759"/>
    </source>
</evidence>
<keyword evidence="2" id="KW-0808">Transferase</keyword>
<dbReference type="InterPro" id="IPR029063">
    <property type="entry name" value="SAM-dependent_MTases_sf"/>
</dbReference>
<feature type="domain" description="Methyltransferase FkbM" evidence="1">
    <location>
        <begin position="52"/>
        <end position="235"/>
    </location>
</feature>
<dbReference type="KEGG" id="pex:IZT61_14265"/>
<dbReference type="InterPro" id="IPR053188">
    <property type="entry name" value="FkbM_Methyltransferase"/>
</dbReference>
<evidence type="ECO:0000313" key="2">
    <source>
        <dbReference type="EMBL" id="QPH38253.1"/>
    </source>
</evidence>
<sequence>MKPENSYKIIPANLMQLATKRNAKANLDPLLYGYQILLEKFNISRSGVIHLGGHIGEELPMYAALGFRNVVMVEPLPEEFKIMQTRIDDYNSTFISLSSFLGEEIRMKAHGVNCAISDESGLAKIYRTEISSLSSLTKPVKGQFSDILDSLAYGELSVPCKTLDQLIDELPNSWTNKDFSYLRMNIQGSELKALKGGERFLKSILLIDLEANTEMRYEDIPTRYDFDSYLNEHGFTPILSYSAGPAIANVLYLKSKLIPEHILSETND</sequence>
<dbReference type="Proteomes" id="UP000594759">
    <property type="component" value="Chromosome"/>
</dbReference>
<evidence type="ECO:0000259" key="1">
    <source>
        <dbReference type="Pfam" id="PF05050"/>
    </source>
</evidence>
<dbReference type="GO" id="GO:0032259">
    <property type="term" value="P:methylation"/>
    <property type="evidence" value="ECO:0007669"/>
    <property type="project" value="UniProtKB-KW"/>
</dbReference>